<evidence type="ECO:0000256" key="13">
    <source>
        <dbReference type="SAM" id="Phobius"/>
    </source>
</evidence>
<keyword evidence="9 13" id="KW-0472">Membrane</keyword>
<protein>
    <submittedName>
        <fullName evidence="14">Uncharacterized protein</fullName>
    </submittedName>
</protein>
<evidence type="ECO:0000256" key="4">
    <source>
        <dbReference type="ARBA" id="ARBA00022461"/>
    </source>
</evidence>
<evidence type="ECO:0000256" key="2">
    <source>
        <dbReference type="ARBA" id="ARBA00007193"/>
    </source>
</evidence>
<keyword evidence="7" id="KW-0915">Sodium</keyword>
<name>A0A8X6LZ25_TRICU</name>
<proteinExistence type="inferred from homology"/>
<reference evidence="14" key="1">
    <citation type="submission" date="2020-07" db="EMBL/GenBank/DDBJ databases">
        <title>Multicomponent nature underlies the extraordinary mechanical properties of spider dragline silk.</title>
        <authorList>
            <person name="Kono N."/>
            <person name="Nakamura H."/>
            <person name="Mori M."/>
            <person name="Yoshida Y."/>
            <person name="Ohtoshi R."/>
            <person name="Malay A.D."/>
            <person name="Moran D.A.P."/>
            <person name="Tomita M."/>
            <person name="Numata K."/>
            <person name="Arakawa K."/>
        </authorList>
    </citation>
    <scope>NUCLEOTIDE SEQUENCE</scope>
</reference>
<dbReference type="InterPro" id="IPR001873">
    <property type="entry name" value="ENaC"/>
</dbReference>
<evidence type="ECO:0000256" key="7">
    <source>
        <dbReference type="ARBA" id="ARBA00023053"/>
    </source>
</evidence>
<keyword evidence="10 12" id="KW-0739">Sodium transport</keyword>
<dbReference type="OrthoDB" id="6433504at2759"/>
<evidence type="ECO:0000256" key="11">
    <source>
        <dbReference type="ARBA" id="ARBA00023303"/>
    </source>
</evidence>
<keyword evidence="4 12" id="KW-0894">Sodium channel</keyword>
<dbReference type="Proteomes" id="UP000887116">
    <property type="component" value="Unassembled WGS sequence"/>
</dbReference>
<evidence type="ECO:0000256" key="9">
    <source>
        <dbReference type="ARBA" id="ARBA00023136"/>
    </source>
</evidence>
<keyword evidence="5 12" id="KW-0812">Transmembrane</keyword>
<keyword evidence="15" id="KW-1185">Reference proteome</keyword>
<evidence type="ECO:0000256" key="1">
    <source>
        <dbReference type="ARBA" id="ARBA00004141"/>
    </source>
</evidence>
<evidence type="ECO:0000256" key="12">
    <source>
        <dbReference type="RuleBase" id="RU000679"/>
    </source>
</evidence>
<sequence>MDSDGYLNYCVAVESLWGQPNGQVKELPITGEVRMYLTLHPEEYTNYYDLVQAHIFAHDSHSIANSMKDGISLEAGKTYNIFVNQRITVRLPEPYETNCTDYLKLWQENGGYGPLTGKACVEKCKMESMMKSVGCISHSVSYPNNYTICEDKSSFPSDMIREKCMRECSESCREVSYILRSEIKSDQSEKCSEEDLNCKKKDLYLNFIFNRLELEMFVHEPKYESVEMFSYIGGYMGMWLGISLIALFDFLETLAFLLLYLGRSKKKVKKNAIHQNIYDM</sequence>
<comment type="subcellular location">
    <subcellularLocation>
        <location evidence="1">Membrane</location>
        <topology evidence="1">Multi-pass membrane protein</topology>
    </subcellularLocation>
</comment>
<organism evidence="14 15">
    <name type="scientific">Trichonephila clavata</name>
    <name type="common">Joro spider</name>
    <name type="synonym">Nephila clavata</name>
    <dbReference type="NCBI Taxonomy" id="2740835"/>
    <lineage>
        <taxon>Eukaryota</taxon>
        <taxon>Metazoa</taxon>
        <taxon>Ecdysozoa</taxon>
        <taxon>Arthropoda</taxon>
        <taxon>Chelicerata</taxon>
        <taxon>Arachnida</taxon>
        <taxon>Araneae</taxon>
        <taxon>Araneomorphae</taxon>
        <taxon>Entelegynae</taxon>
        <taxon>Araneoidea</taxon>
        <taxon>Nephilidae</taxon>
        <taxon>Trichonephila</taxon>
    </lineage>
</organism>
<evidence type="ECO:0000256" key="5">
    <source>
        <dbReference type="ARBA" id="ARBA00022692"/>
    </source>
</evidence>
<dbReference type="Gene3D" id="1.10.287.770">
    <property type="entry name" value="YojJ-like"/>
    <property type="match status" value="1"/>
</dbReference>
<dbReference type="GO" id="GO:0015280">
    <property type="term" value="F:ligand-gated sodium channel activity"/>
    <property type="evidence" value="ECO:0007669"/>
    <property type="project" value="TreeGrafter"/>
</dbReference>
<dbReference type="AlphaFoldDB" id="A0A8X6LZ25"/>
<gene>
    <name evidence="14" type="primary">AVEN_228817_1</name>
    <name evidence="14" type="ORF">TNCT_311051</name>
</gene>
<dbReference type="Pfam" id="PF00858">
    <property type="entry name" value="ASC"/>
    <property type="match status" value="1"/>
</dbReference>
<feature type="transmembrane region" description="Helical" evidence="13">
    <location>
        <begin position="238"/>
        <end position="261"/>
    </location>
</feature>
<evidence type="ECO:0000313" key="14">
    <source>
        <dbReference type="EMBL" id="GFR27235.1"/>
    </source>
</evidence>
<comment type="similarity">
    <text evidence="2 12">Belongs to the amiloride-sensitive sodium channel (TC 1.A.6) family.</text>
</comment>
<evidence type="ECO:0000256" key="3">
    <source>
        <dbReference type="ARBA" id="ARBA00022448"/>
    </source>
</evidence>
<evidence type="ECO:0000313" key="15">
    <source>
        <dbReference type="Proteomes" id="UP000887116"/>
    </source>
</evidence>
<dbReference type="PANTHER" id="PTHR11690">
    <property type="entry name" value="AMILORIDE-SENSITIVE SODIUM CHANNEL-RELATED"/>
    <property type="match status" value="1"/>
</dbReference>
<evidence type="ECO:0000256" key="10">
    <source>
        <dbReference type="ARBA" id="ARBA00023201"/>
    </source>
</evidence>
<keyword evidence="8 12" id="KW-0406">Ion transport</keyword>
<dbReference type="EMBL" id="BMAO01008891">
    <property type="protein sequence ID" value="GFR27235.1"/>
    <property type="molecule type" value="Genomic_DNA"/>
</dbReference>
<evidence type="ECO:0000256" key="8">
    <source>
        <dbReference type="ARBA" id="ARBA00023065"/>
    </source>
</evidence>
<keyword evidence="3 12" id="KW-0813">Transport</keyword>
<evidence type="ECO:0000256" key="6">
    <source>
        <dbReference type="ARBA" id="ARBA00022989"/>
    </source>
</evidence>
<accession>A0A8X6LZ25</accession>
<comment type="caution">
    <text evidence="14">The sequence shown here is derived from an EMBL/GenBank/DDBJ whole genome shotgun (WGS) entry which is preliminary data.</text>
</comment>
<dbReference type="GO" id="GO:0005886">
    <property type="term" value="C:plasma membrane"/>
    <property type="evidence" value="ECO:0007669"/>
    <property type="project" value="TreeGrafter"/>
</dbReference>
<keyword evidence="11 12" id="KW-0407">Ion channel</keyword>
<keyword evidence="6 13" id="KW-1133">Transmembrane helix</keyword>
<dbReference type="PANTHER" id="PTHR11690:SF248">
    <property type="entry name" value="PICKPOCKET 17, ISOFORM A"/>
    <property type="match status" value="1"/>
</dbReference>